<accession>K5VB27</accession>
<dbReference type="AlphaFoldDB" id="K5VB27"/>
<sequence length="180" mass="20403">VLGSIVVIKDPLPPTGLSRLLGLSTDTVRSSLARLHSVLIVPAARESAENIHIIHPTFAEFLLDPSRCTNRAFTVNSRRQNTLLLWRCLRVLKKLKRDICDIRDPSLLNIEVPGLLNRMESAIPAHLRYACRHWCTHLLNGEQLDEILDMLLEFVQRHLLHWVEACSLLGLLRDVISGIN</sequence>
<dbReference type="EMBL" id="JH930469">
    <property type="protein sequence ID" value="EKM60086.1"/>
    <property type="molecule type" value="Genomic_DNA"/>
</dbReference>
<evidence type="ECO:0000313" key="2">
    <source>
        <dbReference type="Proteomes" id="UP000008370"/>
    </source>
</evidence>
<dbReference type="RefSeq" id="XP_007391332.1">
    <property type="nucleotide sequence ID" value="XM_007391270.1"/>
</dbReference>
<reference evidence="1 2" key="1">
    <citation type="journal article" date="2012" name="BMC Genomics">
        <title>Comparative genomics of the white-rot fungi, Phanerochaete carnosa and P. chrysosporium, to elucidate the genetic basis of the distinct wood types they colonize.</title>
        <authorList>
            <person name="Suzuki H."/>
            <person name="MacDonald J."/>
            <person name="Syed K."/>
            <person name="Salamov A."/>
            <person name="Hori C."/>
            <person name="Aerts A."/>
            <person name="Henrissat B."/>
            <person name="Wiebenga A."/>
            <person name="vanKuyk P.A."/>
            <person name="Barry K."/>
            <person name="Lindquist E."/>
            <person name="LaButti K."/>
            <person name="Lapidus A."/>
            <person name="Lucas S."/>
            <person name="Coutinho P."/>
            <person name="Gong Y."/>
            <person name="Samejima M."/>
            <person name="Mahadevan R."/>
            <person name="Abou-Zaid M."/>
            <person name="de Vries R.P."/>
            <person name="Igarashi K."/>
            <person name="Yadav J.S."/>
            <person name="Grigoriev I.V."/>
            <person name="Master E.R."/>
        </authorList>
    </citation>
    <scope>NUCLEOTIDE SEQUENCE [LARGE SCALE GENOMIC DNA]</scope>
    <source>
        <strain evidence="1 2">HHB-10118-sp</strain>
    </source>
</reference>
<dbReference type="OrthoDB" id="3228837at2759"/>
<dbReference type="InParanoid" id="K5VB27"/>
<evidence type="ECO:0000313" key="1">
    <source>
        <dbReference type="EMBL" id="EKM60086.1"/>
    </source>
</evidence>
<gene>
    <name evidence="1" type="ORF">PHACADRAFT_51243</name>
</gene>
<dbReference type="GeneID" id="18919953"/>
<dbReference type="HOGENOM" id="CLU_049364_0_0_1"/>
<dbReference type="KEGG" id="pco:PHACADRAFT_51243"/>
<keyword evidence="2" id="KW-1185">Reference proteome</keyword>
<name>K5VB27_PHACS</name>
<proteinExistence type="predicted"/>
<dbReference type="Proteomes" id="UP000008370">
    <property type="component" value="Unassembled WGS sequence"/>
</dbReference>
<feature type="non-terminal residue" evidence="1">
    <location>
        <position position="1"/>
    </location>
</feature>
<organism evidence="1 2">
    <name type="scientific">Phanerochaete carnosa (strain HHB-10118-sp)</name>
    <name type="common">White-rot fungus</name>
    <name type="synonym">Peniophora carnosa</name>
    <dbReference type="NCBI Taxonomy" id="650164"/>
    <lineage>
        <taxon>Eukaryota</taxon>
        <taxon>Fungi</taxon>
        <taxon>Dikarya</taxon>
        <taxon>Basidiomycota</taxon>
        <taxon>Agaricomycotina</taxon>
        <taxon>Agaricomycetes</taxon>
        <taxon>Polyporales</taxon>
        <taxon>Phanerochaetaceae</taxon>
        <taxon>Phanerochaete</taxon>
    </lineage>
</organism>
<protein>
    <submittedName>
        <fullName evidence="1">Uncharacterized protein</fullName>
    </submittedName>
</protein>
<dbReference type="STRING" id="650164.K5VB27"/>
<feature type="non-terminal residue" evidence="1">
    <location>
        <position position="180"/>
    </location>
</feature>